<dbReference type="InterPro" id="IPR050341">
    <property type="entry name" value="PP1_catalytic_subunit"/>
</dbReference>
<dbReference type="SUPFAM" id="SSF56300">
    <property type="entry name" value="Metallo-dependent phosphatases"/>
    <property type="match status" value="1"/>
</dbReference>
<organism evidence="2">
    <name type="scientific">Ignisphaera aggregans</name>
    <dbReference type="NCBI Taxonomy" id="334771"/>
    <lineage>
        <taxon>Archaea</taxon>
        <taxon>Thermoproteota</taxon>
        <taxon>Thermoprotei</taxon>
        <taxon>Desulfurococcales</taxon>
        <taxon>Desulfurococcaceae</taxon>
        <taxon>Ignisphaera</taxon>
    </lineage>
</organism>
<dbReference type="Gene3D" id="3.60.21.10">
    <property type="match status" value="1"/>
</dbReference>
<dbReference type="InterPro" id="IPR004843">
    <property type="entry name" value="Calcineurin-like_PHP"/>
</dbReference>
<dbReference type="PRINTS" id="PR00114">
    <property type="entry name" value="STPHPHTASE"/>
</dbReference>
<accession>A0A7J2U388</accession>
<dbReference type="GO" id="GO:0016787">
    <property type="term" value="F:hydrolase activity"/>
    <property type="evidence" value="ECO:0007669"/>
    <property type="project" value="InterPro"/>
</dbReference>
<protein>
    <submittedName>
        <fullName evidence="2">Serine/threonine protein phosphatase</fullName>
    </submittedName>
</protein>
<evidence type="ECO:0000259" key="1">
    <source>
        <dbReference type="SMART" id="SM00156"/>
    </source>
</evidence>
<comment type="caution">
    <text evidence="2">The sequence shown here is derived from an EMBL/GenBank/DDBJ whole genome shotgun (WGS) entry which is preliminary data.</text>
</comment>
<dbReference type="PANTHER" id="PTHR11668">
    <property type="entry name" value="SERINE/THREONINE PROTEIN PHOSPHATASE"/>
    <property type="match status" value="1"/>
</dbReference>
<dbReference type="SMART" id="SM00156">
    <property type="entry name" value="PP2Ac"/>
    <property type="match status" value="1"/>
</dbReference>
<dbReference type="EMBL" id="DSEU01000046">
    <property type="protein sequence ID" value="HEM67310.1"/>
    <property type="molecule type" value="Genomic_DNA"/>
</dbReference>
<dbReference type="CDD" id="cd00144">
    <property type="entry name" value="MPP_PPP_family"/>
    <property type="match status" value="1"/>
</dbReference>
<dbReference type="Pfam" id="PF00149">
    <property type="entry name" value="Metallophos"/>
    <property type="match status" value="1"/>
</dbReference>
<dbReference type="InterPro" id="IPR006186">
    <property type="entry name" value="Ser/Thr-sp_prot-phosphatase"/>
</dbReference>
<evidence type="ECO:0000313" key="2">
    <source>
        <dbReference type="EMBL" id="HEM67310.1"/>
    </source>
</evidence>
<dbReference type="InterPro" id="IPR029052">
    <property type="entry name" value="Metallo-depent_PP-like"/>
</dbReference>
<proteinExistence type="predicted"/>
<sequence length="307" mass="35356">MIEELDGYISKVELIVRSYAELEVLIEDMLNELLFELNLRDGKKYIKLDCNCKAVFIGDVHGDFYTLLDILEKTDAFNVLRNGGYIVFLGDYVDRGEEQIRTLALVALLKTSWRDRVVLLRGNHEPPPHLVPSPHDFPYRLIELFGPSNAEQLYTSLQKVFESLPLILYMPRRLVAFHGGPPVTRMLKYSNTEDMLNVGKEDYEEVLWSDPSEDIENYEFNFIRGAGLLWGSKVTEEFLKKVDAKIVIRGHEPCEGYKLNHRGKVLTLFSMKGYYGNQRAGALIIDAKEFLEAEHVDEYIRKSIVLT</sequence>
<dbReference type="PANTHER" id="PTHR11668:SF496">
    <property type="entry name" value="SERINE_THREONINE-PROTEIN PHOSPHATASE"/>
    <property type="match status" value="1"/>
</dbReference>
<reference evidence="2" key="1">
    <citation type="journal article" date="2020" name="mSystems">
        <title>Genome- and Community-Level Interaction Insights into Carbon Utilization and Element Cycling Functions of Hydrothermarchaeota in Hydrothermal Sediment.</title>
        <authorList>
            <person name="Zhou Z."/>
            <person name="Liu Y."/>
            <person name="Xu W."/>
            <person name="Pan J."/>
            <person name="Luo Z.H."/>
            <person name="Li M."/>
        </authorList>
    </citation>
    <scope>NUCLEOTIDE SEQUENCE [LARGE SCALE GENOMIC DNA]</scope>
    <source>
        <strain evidence="2">SpSt-125</strain>
    </source>
</reference>
<dbReference type="AlphaFoldDB" id="A0A7J2U388"/>
<name>A0A7J2U388_9CREN</name>
<feature type="domain" description="Serine/threonine specific protein phosphatases" evidence="1">
    <location>
        <begin position="18"/>
        <end position="300"/>
    </location>
</feature>
<gene>
    <name evidence="2" type="ORF">ENO26_07095</name>
</gene>